<dbReference type="GO" id="GO:0042438">
    <property type="term" value="P:melanin biosynthetic process"/>
    <property type="evidence" value="ECO:0007669"/>
    <property type="project" value="UniProtKB-KW"/>
</dbReference>
<keyword evidence="8" id="KW-0470">Melanin biosynthesis</keyword>
<dbReference type="InterPro" id="IPR050316">
    <property type="entry name" value="Tyrosinase/Hemocyanin"/>
</dbReference>
<evidence type="ECO:0000256" key="4">
    <source>
        <dbReference type="ARBA" id="ARBA00022723"/>
    </source>
</evidence>
<evidence type="ECO:0000256" key="10">
    <source>
        <dbReference type="ARBA" id="ARBA00048881"/>
    </source>
</evidence>
<dbReference type="Pfam" id="PF00264">
    <property type="entry name" value="Tyrosinase"/>
    <property type="match status" value="1"/>
</dbReference>
<evidence type="ECO:0000256" key="8">
    <source>
        <dbReference type="ARBA" id="ARBA00023101"/>
    </source>
</evidence>
<dbReference type="PANTHER" id="PTHR11474:SF76">
    <property type="entry name" value="SHKT DOMAIN-CONTAINING PROTEIN"/>
    <property type="match status" value="1"/>
</dbReference>
<dbReference type="Proteomes" id="UP001239795">
    <property type="component" value="Unassembled WGS sequence"/>
</dbReference>
<dbReference type="EC" id="1.14.18.1" evidence="3"/>
<evidence type="ECO:0000259" key="12">
    <source>
        <dbReference type="PROSITE" id="PS00497"/>
    </source>
</evidence>
<evidence type="ECO:0000313" key="14">
    <source>
        <dbReference type="EMBL" id="KAK1460163.1"/>
    </source>
</evidence>
<dbReference type="InterPro" id="IPR041640">
    <property type="entry name" value="Tyrosinase_C"/>
</dbReference>
<comment type="similarity">
    <text evidence="2">Belongs to the tyrosinase family.</text>
</comment>
<dbReference type="PROSITE" id="PS00497">
    <property type="entry name" value="TYROSINASE_1"/>
    <property type="match status" value="1"/>
</dbReference>
<dbReference type="PANTHER" id="PTHR11474">
    <property type="entry name" value="TYROSINASE FAMILY MEMBER"/>
    <property type="match status" value="1"/>
</dbReference>
<comment type="cofactor">
    <cofactor evidence="1">
        <name>Cu(2+)</name>
        <dbReference type="ChEBI" id="CHEBI:29036"/>
    </cofactor>
</comment>
<evidence type="ECO:0000256" key="11">
    <source>
        <dbReference type="SAM" id="MobiDB-lite"/>
    </source>
</evidence>
<evidence type="ECO:0000256" key="5">
    <source>
        <dbReference type="ARBA" id="ARBA00023002"/>
    </source>
</evidence>
<reference evidence="14 15" key="1">
    <citation type="submission" date="2016-10" db="EMBL/GenBank/DDBJ databases">
        <title>The genome sequence of Colletotrichum fioriniae PJ7.</title>
        <authorList>
            <person name="Baroncelli R."/>
        </authorList>
    </citation>
    <scope>NUCLEOTIDE SEQUENCE [LARGE SCALE GENOMIC DNA]</scope>
    <source>
        <strain evidence="14">Col 31</strain>
    </source>
</reference>
<dbReference type="AlphaFoldDB" id="A0AAI9XUJ6"/>
<comment type="catalytic activity">
    <reaction evidence="10">
        <text>L-tyrosine + O2 = L-dopaquinone + H2O</text>
        <dbReference type="Rhea" id="RHEA:18117"/>
        <dbReference type="ChEBI" id="CHEBI:15377"/>
        <dbReference type="ChEBI" id="CHEBI:15379"/>
        <dbReference type="ChEBI" id="CHEBI:57924"/>
        <dbReference type="ChEBI" id="CHEBI:58315"/>
        <dbReference type="EC" id="1.14.18.1"/>
    </reaction>
</comment>
<protein>
    <recommendedName>
        <fullName evidence="3">tyrosinase</fullName>
        <ecNumber evidence="3">1.14.18.1</ecNumber>
    </recommendedName>
</protein>
<evidence type="ECO:0000256" key="9">
    <source>
        <dbReference type="ARBA" id="ARBA00048233"/>
    </source>
</evidence>
<dbReference type="EMBL" id="MLGG01000013">
    <property type="protein sequence ID" value="KAK1460163.1"/>
    <property type="molecule type" value="Genomic_DNA"/>
</dbReference>
<dbReference type="Gene3D" id="1.10.1280.10">
    <property type="entry name" value="Di-copper center containing domain from catechol oxidase"/>
    <property type="match status" value="1"/>
</dbReference>
<keyword evidence="6" id="KW-0186">Copper</keyword>
<name>A0AAI9XUJ6_9PEZI</name>
<dbReference type="InterPro" id="IPR008922">
    <property type="entry name" value="Di-copper_centre_dom_sf"/>
</dbReference>
<feature type="domain" description="Tyrosinase copper-binding" evidence="13">
    <location>
        <begin position="339"/>
        <end position="350"/>
    </location>
</feature>
<evidence type="ECO:0000256" key="1">
    <source>
        <dbReference type="ARBA" id="ARBA00001973"/>
    </source>
</evidence>
<sequence>MSSDGTQGPVLVHGIKADNPAKPPVRMEVRDMIKDHPDQWNLYLLGLERFQNSVPESAPLSFFEIAGKYKFLICVNMHQPPNSLAARISACHLTSIHGLPYKKWPDRDWNNKMVRVDNDFGGFCTHSSILFLTWHRPYLALFEAELYKHVNAVANDFDENERRSDYVKAAKDFRMPYWDWARPDLGVFPAEATSQARVQVKRPHNNQKDSRIDPNPLATYKFRESRTNTSINQFPRVGGTIRYPDQPNNNRMIQRLTQFFSGTDPQQASRGKNLTERVIFILQSYRDFGSASHNRFNPPKQPGQPNFAEWGSIEDIHNAIHTYSGGSGHMGNPAIAAFDPIFWLHHTNVDRLFAIWQACHDNPNDPSTYVTDQRAGESWGNFIVKAGDPETIKTPLAPFAQLGTKDNQVFWTSEGVRYTTEFGYVYPETQSWKFPTKESILNELDRVYGKTASFANILRSGDEDFKSSTEEFKSRAKAHLKAENSPVSASTFSLAAEQDDQKPLQEANELDVFSLPEDRDLKSLIGTDNKYLEWLVNIKAEKAELGGNYVVHVFLGNPDDSVPLLYVTNHSHVGAFATFGQDENTSCKNCQQGRASGQRITGQVPLTLALVERYVAGLIDSLAPQHVIPYLQKNLHWRVTLPNGDLQARSNLNNLLVSVVTNEVTIPSNPSDLPRYADEVIPQPDVTTNRAGSGRGDGTGYDGTNF</sequence>
<evidence type="ECO:0000259" key="13">
    <source>
        <dbReference type="PROSITE" id="PS00498"/>
    </source>
</evidence>
<dbReference type="Gene3D" id="2.60.310.20">
    <property type="match status" value="1"/>
</dbReference>
<evidence type="ECO:0000313" key="15">
    <source>
        <dbReference type="Proteomes" id="UP001239795"/>
    </source>
</evidence>
<accession>A0AAI9XUJ6</accession>
<dbReference type="InterPro" id="IPR002227">
    <property type="entry name" value="Tyrosinase_Cu-bd"/>
</dbReference>
<keyword evidence="5" id="KW-0560">Oxidoreductase</keyword>
<feature type="compositionally biased region" description="Gly residues" evidence="11">
    <location>
        <begin position="693"/>
        <end position="706"/>
    </location>
</feature>
<proteinExistence type="inferred from homology"/>
<evidence type="ECO:0000256" key="3">
    <source>
        <dbReference type="ARBA" id="ARBA00011906"/>
    </source>
</evidence>
<dbReference type="GO" id="GO:0046872">
    <property type="term" value="F:metal ion binding"/>
    <property type="evidence" value="ECO:0007669"/>
    <property type="project" value="UniProtKB-KW"/>
</dbReference>
<feature type="domain" description="Tyrosinase copper-binding" evidence="12">
    <location>
        <begin position="126"/>
        <end position="143"/>
    </location>
</feature>
<keyword evidence="7" id="KW-0503">Monooxygenase</keyword>
<evidence type="ECO:0000256" key="2">
    <source>
        <dbReference type="ARBA" id="ARBA00009928"/>
    </source>
</evidence>
<dbReference type="GO" id="GO:0004503">
    <property type="term" value="F:tyrosinase activity"/>
    <property type="evidence" value="ECO:0007669"/>
    <property type="project" value="UniProtKB-EC"/>
</dbReference>
<keyword evidence="15" id="KW-1185">Reference proteome</keyword>
<evidence type="ECO:0000256" key="6">
    <source>
        <dbReference type="ARBA" id="ARBA00023008"/>
    </source>
</evidence>
<dbReference type="PROSITE" id="PS00498">
    <property type="entry name" value="TYROSINASE_2"/>
    <property type="match status" value="1"/>
</dbReference>
<feature type="region of interest" description="Disordered" evidence="11">
    <location>
        <begin position="683"/>
        <end position="706"/>
    </location>
</feature>
<evidence type="ECO:0000256" key="7">
    <source>
        <dbReference type="ARBA" id="ARBA00023033"/>
    </source>
</evidence>
<gene>
    <name evidence="14" type="ORF">CMEL01_03162</name>
</gene>
<organism evidence="14 15">
    <name type="scientific">Colletotrichum melonis</name>
    <dbReference type="NCBI Taxonomy" id="1209925"/>
    <lineage>
        <taxon>Eukaryota</taxon>
        <taxon>Fungi</taxon>
        <taxon>Dikarya</taxon>
        <taxon>Ascomycota</taxon>
        <taxon>Pezizomycotina</taxon>
        <taxon>Sordariomycetes</taxon>
        <taxon>Hypocreomycetidae</taxon>
        <taxon>Glomerellales</taxon>
        <taxon>Glomerellaceae</taxon>
        <taxon>Colletotrichum</taxon>
        <taxon>Colletotrichum acutatum species complex</taxon>
    </lineage>
</organism>
<dbReference type="SUPFAM" id="SSF48056">
    <property type="entry name" value="Di-copper centre-containing domain"/>
    <property type="match status" value="1"/>
</dbReference>
<comment type="catalytic activity">
    <reaction evidence="9">
        <text>2 L-dopa + O2 = 2 L-dopaquinone + 2 H2O</text>
        <dbReference type="Rhea" id="RHEA:34287"/>
        <dbReference type="ChEBI" id="CHEBI:15377"/>
        <dbReference type="ChEBI" id="CHEBI:15379"/>
        <dbReference type="ChEBI" id="CHEBI:57504"/>
        <dbReference type="ChEBI" id="CHEBI:57924"/>
        <dbReference type="EC" id="1.14.18.1"/>
    </reaction>
</comment>
<keyword evidence="4" id="KW-0479">Metal-binding</keyword>
<dbReference type="PRINTS" id="PR00092">
    <property type="entry name" value="TYROSINASE"/>
</dbReference>
<dbReference type="Pfam" id="PF18132">
    <property type="entry name" value="Tyrosinase_C"/>
    <property type="match status" value="1"/>
</dbReference>
<comment type="caution">
    <text evidence="14">The sequence shown here is derived from an EMBL/GenBank/DDBJ whole genome shotgun (WGS) entry which is preliminary data.</text>
</comment>